<name>A0A3S4FWM9_SERRU</name>
<protein>
    <submittedName>
        <fullName evidence="1">Uncharacterized protein</fullName>
    </submittedName>
</protein>
<evidence type="ECO:0000313" key="2">
    <source>
        <dbReference type="Proteomes" id="UP000271603"/>
    </source>
</evidence>
<proteinExistence type="predicted"/>
<reference evidence="1 2" key="1">
    <citation type="submission" date="2018-12" db="EMBL/GenBank/DDBJ databases">
        <authorList>
            <consortium name="Pathogen Informatics"/>
        </authorList>
    </citation>
    <scope>NUCLEOTIDE SEQUENCE [LARGE SCALE GENOMIC DNA]</scope>
    <source>
        <strain evidence="1 2">NCTC9419</strain>
    </source>
</reference>
<dbReference type="Proteomes" id="UP000271603">
    <property type="component" value="Chromosome"/>
</dbReference>
<evidence type="ECO:0000313" key="1">
    <source>
        <dbReference type="EMBL" id="VEA73404.1"/>
    </source>
</evidence>
<gene>
    <name evidence="1" type="ORF">NCTC9419_05033</name>
</gene>
<dbReference type="RefSeq" id="WP_272615100.1">
    <property type="nucleotide sequence ID" value="NZ_JAQOZY010000001.1"/>
</dbReference>
<dbReference type="EMBL" id="LR134155">
    <property type="protein sequence ID" value="VEA73404.1"/>
    <property type="molecule type" value="Genomic_DNA"/>
</dbReference>
<accession>A0A3S4FWM9</accession>
<dbReference type="AlphaFoldDB" id="A0A3S4FWM9"/>
<organism evidence="1 2">
    <name type="scientific">Serratia rubidaea</name>
    <name type="common">Serratia marinorubra</name>
    <dbReference type="NCBI Taxonomy" id="61652"/>
    <lineage>
        <taxon>Bacteria</taxon>
        <taxon>Pseudomonadati</taxon>
        <taxon>Pseudomonadota</taxon>
        <taxon>Gammaproteobacteria</taxon>
        <taxon>Enterobacterales</taxon>
        <taxon>Yersiniaceae</taxon>
        <taxon>Serratia</taxon>
    </lineage>
</organism>
<dbReference type="STRING" id="61652.AXX16_2466"/>
<sequence>MAKPILMPTYHDAVIEALRSLSWVNNADDYPEQATQLTTPAVFFSIMGWEQSPSSDGQLNVEFECDLFVVIDKASNTIDKPQIYARSAAADISQWINGQTFGLEGLQPAVFISAGPDSFDPAMDDYIVWRITYSQSAAMGEDPFESVAGPLREVWLGAAPEIGAAHINDYRLIYKRKEE</sequence>